<feature type="region of interest" description="Disordered" evidence="1">
    <location>
        <begin position="1"/>
        <end position="41"/>
    </location>
</feature>
<organism evidence="2">
    <name type="scientific">Oryza sativa subsp. japonica</name>
    <name type="common">Rice</name>
    <dbReference type="NCBI Taxonomy" id="39947"/>
    <lineage>
        <taxon>Eukaryota</taxon>
        <taxon>Viridiplantae</taxon>
        <taxon>Streptophyta</taxon>
        <taxon>Embryophyta</taxon>
        <taxon>Tracheophyta</taxon>
        <taxon>Spermatophyta</taxon>
        <taxon>Magnoliopsida</taxon>
        <taxon>Liliopsida</taxon>
        <taxon>Poales</taxon>
        <taxon>Poaceae</taxon>
        <taxon>BOP clade</taxon>
        <taxon>Oryzoideae</taxon>
        <taxon>Oryzeae</taxon>
        <taxon>Oryzinae</taxon>
        <taxon>Oryza</taxon>
        <taxon>Oryza sativa</taxon>
    </lineage>
</organism>
<reference evidence="2" key="2">
    <citation type="submission" date="2008-12" db="EMBL/GenBank/DDBJ databases">
        <title>Improved gene annotation of the rice (Oryza sativa) genomes.</title>
        <authorList>
            <person name="Wang J."/>
            <person name="Li R."/>
            <person name="Fan W."/>
            <person name="Huang Q."/>
            <person name="Zhang J."/>
            <person name="Zhou Y."/>
            <person name="Hu Y."/>
            <person name="Zi S."/>
            <person name="Li J."/>
            <person name="Ni P."/>
            <person name="Zheng H."/>
            <person name="Zhang Y."/>
            <person name="Zhao M."/>
            <person name="Hao Q."/>
            <person name="McDermott J."/>
            <person name="Samudrala R."/>
            <person name="Kristiansen K."/>
            <person name="Wong G.K.-S."/>
        </authorList>
    </citation>
    <scope>NUCLEOTIDE SEQUENCE</scope>
</reference>
<reference evidence="2" key="1">
    <citation type="journal article" date="2005" name="PLoS Biol.">
        <title>The genomes of Oryza sativa: a history of duplications.</title>
        <authorList>
            <person name="Yu J."/>
            <person name="Wang J."/>
            <person name="Lin W."/>
            <person name="Li S."/>
            <person name="Li H."/>
            <person name="Zhou J."/>
            <person name="Ni P."/>
            <person name="Dong W."/>
            <person name="Hu S."/>
            <person name="Zeng C."/>
            <person name="Zhang J."/>
            <person name="Zhang Y."/>
            <person name="Li R."/>
            <person name="Xu Z."/>
            <person name="Li S."/>
            <person name="Li X."/>
            <person name="Zheng H."/>
            <person name="Cong L."/>
            <person name="Lin L."/>
            <person name="Yin J."/>
            <person name="Geng J."/>
            <person name="Li G."/>
            <person name="Shi J."/>
            <person name="Liu J."/>
            <person name="Lv H."/>
            <person name="Li J."/>
            <person name="Wang J."/>
            <person name="Deng Y."/>
            <person name="Ran L."/>
            <person name="Shi X."/>
            <person name="Wang X."/>
            <person name="Wu Q."/>
            <person name="Li C."/>
            <person name="Ren X."/>
            <person name="Wang J."/>
            <person name="Wang X."/>
            <person name="Li D."/>
            <person name="Liu D."/>
            <person name="Zhang X."/>
            <person name="Ji Z."/>
            <person name="Zhao W."/>
            <person name="Sun Y."/>
            <person name="Zhang Z."/>
            <person name="Bao J."/>
            <person name="Han Y."/>
            <person name="Dong L."/>
            <person name="Ji J."/>
            <person name="Chen P."/>
            <person name="Wu S."/>
            <person name="Liu J."/>
            <person name="Xiao Y."/>
            <person name="Bu D."/>
            <person name="Tan J."/>
            <person name="Yang L."/>
            <person name="Ye C."/>
            <person name="Zhang J."/>
            <person name="Xu J."/>
            <person name="Zhou Y."/>
            <person name="Yu Y."/>
            <person name="Zhang B."/>
            <person name="Zhuang S."/>
            <person name="Wei H."/>
            <person name="Liu B."/>
            <person name="Lei M."/>
            <person name="Yu H."/>
            <person name="Li Y."/>
            <person name="Xu H."/>
            <person name="Wei S."/>
            <person name="He X."/>
            <person name="Fang L."/>
            <person name="Zhang Z."/>
            <person name="Zhang Y."/>
            <person name="Huang X."/>
            <person name="Su Z."/>
            <person name="Tong W."/>
            <person name="Li J."/>
            <person name="Tong Z."/>
            <person name="Li S."/>
            <person name="Ye J."/>
            <person name="Wang L."/>
            <person name="Fang L."/>
            <person name="Lei T."/>
            <person name="Chen C."/>
            <person name="Chen H."/>
            <person name="Xu Z."/>
            <person name="Li H."/>
            <person name="Huang H."/>
            <person name="Zhang F."/>
            <person name="Xu H."/>
            <person name="Li N."/>
            <person name="Zhao C."/>
            <person name="Li S."/>
            <person name="Dong L."/>
            <person name="Huang Y."/>
            <person name="Li L."/>
            <person name="Xi Y."/>
            <person name="Qi Q."/>
            <person name="Li W."/>
            <person name="Zhang B."/>
            <person name="Hu W."/>
            <person name="Zhang Y."/>
            <person name="Tian X."/>
            <person name="Jiao Y."/>
            <person name="Liang X."/>
            <person name="Jin J."/>
            <person name="Gao L."/>
            <person name="Zheng W."/>
            <person name="Hao B."/>
            <person name="Liu S."/>
            <person name="Wang W."/>
            <person name="Yuan L."/>
            <person name="Cao M."/>
            <person name="McDermott J."/>
            <person name="Samudrala R."/>
            <person name="Wang J."/>
            <person name="Wong G.K."/>
            <person name="Yang H."/>
        </authorList>
    </citation>
    <scope>NUCLEOTIDE SEQUENCE [LARGE SCALE GENOMIC DNA]</scope>
</reference>
<evidence type="ECO:0000313" key="2">
    <source>
        <dbReference type="EMBL" id="EAZ25893.1"/>
    </source>
</evidence>
<accession>A3AF04</accession>
<feature type="compositionally biased region" description="Pro residues" evidence="1">
    <location>
        <begin position="7"/>
        <end position="16"/>
    </location>
</feature>
<dbReference type="Proteomes" id="UP000007752">
    <property type="component" value="Chromosome 3"/>
</dbReference>
<dbReference type="AlphaFoldDB" id="A3AF04"/>
<feature type="compositionally biased region" description="Low complexity" evidence="1">
    <location>
        <begin position="17"/>
        <end position="26"/>
    </location>
</feature>
<protein>
    <submittedName>
        <fullName evidence="2">Uncharacterized protein</fullName>
    </submittedName>
</protein>
<name>A3AF04_ORYSJ</name>
<sequence length="190" mass="20045">MAERRALPPPVPPASPDPAASSGAVSTAFGSPLDPVAARPHQPRDTYVVHVQKDQHHVAYDFFLTAINPNKVTALWYGGRGTARLAHKGNALAKGGVGEPEDGGEDAMGFNVLLHGTQRDGRTPRAVEKALRGSKGAVTLDLAVEFAVQVHAGALGFERRTLAVSCHITAAGLRKDVHISSQTCKSRFGN</sequence>
<dbReference type="EMBL" id="CM000140">
    <property type="protein sequence ID" value="EAZ25893.1"/>
    <property type="molecule type" value="Genomic_DNA"/>
</dbReference>
<evidence type="ECO:0000256" key="1">
    <source>
        <dbReference type="SAM" id="MobiDB-lite"/>
    </source>
</evidence>
<proteinExistence type="predicted"/>
<gene>
    <name evidence="2" type="ORF">OsJ_09732</name>
</gene>